<comment type="caution">
    <text evidence="2">The sequence shown here is derived from an EMBL/GenBank/DDBJ whole genome shotgun (WGS) entry which is preliminary data.</text>
</comment>
<evidence type="ECO:0000313" key="3">
    <source>
        <dbReference type="Proteomes" id="UP001499938"/>
    </source>
</evidence>
<keyword evidence="1" id="KW-0472">Membrane</keyword>
<feature type="transmembrane region" description="Helical" evidence="1">
    <location>
        <begin position="64"/>
        <end position="84"/>
    </location>
</feature>
<dbReference type="Proteomes" id="UP001499938">
    <property type="component" value="Unassembled WGS sequence"/>
</dbReference>
<keyword evidence="1" id="KW-0812">Transmembrane</keyword>
<feature type="transmembrane region" description="Helical" evidence="1">
    <location>
        <begin position="218"/>
        <end position="237"/>
    </location>
</feature>
<accession>A0ABN2LYG7</accession>
<sequence length="432" mass="45403">MGLGHPGFPLTPERAEGQPSPLGIYRRIARPEHRYAVSTRFVVAGTVLLAIASYLALRPIAGPVTDWTGLGVLILVAAAGNLPARSPSTSSRRVHISMLAALTLAAVPLGLAAGLPLLAAAHALAQAGRQAPIRVVFNAAMSVVVGMAGLLAYWSLRGPVLVDGAAAGAPVVVHIGWALLLANLLQLVVNAWLISLVQWASRAVALADQFRALILRSGLTYLATGSLSILIVTVWQIAGGGPGSIVLLLPCLVAARWALGHERAEDLMQVRVVDTLNAAIDARFPGAAAHSADVARLAEWLAEEIDLGPSRSEDLALAGALYRLDSLSTPRGVEPAPRPARALTEVDFLQGILPILEHRRDGASTSTATAGRVISVAEAYVVARRDPLIGDRYAAYDAIAGRSDLDSIILVALRRVVDRIDPLPPMVGRHRA</sequence>
<organism evidence="2 3">
    <name type="scientific">Nostocoides veronense</name>
    <dbReference type="NCBI Taxonomy" id="330836"/>
    <lineage>
        <taxon>Bacteria</taxon>
        <taxon>Bacillati</taxon>
        <taxon>Actinomycetota</taxon>
        <taxon>Actinomycetes</taxon>
        <taxon>Micrococcales</taxon>
        <taxon>Intrasporangiaceae</taxon>
        <taxon>Nostocoides</taxon>
    </lineage>
</organism>
<evidence type="ECO:0000313" key="2">
    <source>
        <dbReference type="EMBL" id="GAA1802753.1"/>
    </source>
</evidence>
<feature type="transmembrane region" description="Helical" evidence="1">
    <location>
        <begin position="175"/>
        <end position="197"/>
    </location>
</feature>
<proteinExistence type="predicted"/>
<evidence type="ECO:0000256" key="1">
    <source>
        <dbReference type="SAM" id="Phobius"/>
    </source>
</evidence>
<gene>
    <name evidence="2" type="ORF">GCM10009811_28110</name>
</gene>
<name>A0ABN2LYG7_9MICO</name>
<feature type="transmembrane region" description="Helical" evidence="1">
    <location>
        <begin position="135"/>
        <end position="155"/>
    </location>
</feature>
<dbReference type="RefSeq" id="WP_344086697.1">
    <property type="nucleotide sequence ID" value="NZ_BAAAPO010000042.1"/>
</dbReference>
<keyword evidence="1" id="KW-1133">Transmembrane helix</keyword>
<dbReference type="EMBL" id="BAAAPO010000042">
    <property type="protein sequence ID" value="GAA1802753.1"/>
    <property type="molecule type" value="Genomic_DNA"/>
</dbReference>
<reference evidence="2 3" key="1">
    <citation type="journal article" date="2019" name="Int. J. Syst. Evol. Microbiol.">
        <title>The Global Catalogue of Microorganisms (GCM) 10K type strain sequencing project: providing services to taxonomists for standard genome sequencing and annotation.</title>
        <authorList>
            <consortium name="The Broad Institute Genomics Platform"/>
            <consortium name="The Broad Institute Genome Sequencing Center for Infectious Disease"/>
            <person name="Wu L."/>
            <person name="Ma J."/>
        </authorList>
    </citation>
    <scope>NUCLEOTIDE SEQUENCE [LARGE SCALE GENOMIC DNA]</scope>
    <source>
        <strain evidence="2 3">JCM 15592</strain>
    </source>
</reference>
<feature type="transmembrane region" description="Helical" evidence="1">
    <location>
        <begin position="96"/>
        <end position="123"/>
    </location>
</feature>
<feature type="transmembrane region" description="Helical" evidence="1">
    <location>
        <begin position="35"/>
        <end position="57"/>
    </location>
</feature>
<keyword evidence="3" id="KW-1185">Reference proteome</keyword>
<protein>
    <submittedName>
        <fullName evidence="2">Uncharacterized protein</fullName>
    </submittedName>
</protein>